<evidence type="ECO:0000313" key="4">
    <source>
        <dbReference type="Proteomes" id="UP001353858"/>
    </source>
</evidence>
<gene>
    <name evidence="3" type="ORF">RN001_002858</name>
</gene>
<dbReference type="EMBL" id="JARPUR010000001">
    <property type="protein sequence ID" value="KAK4886587.1"/>
    <property type="molecule type" value="Genomic_DNA"/>
</dbReference>
<evidence type="ECO:0000313" key="3">
    <source>
        <dbReference type="EMBL" id="KAK4886587.1"/>
    </source>
</evidence>
<feature type="transmembrane region" description="Helical" evidence="2">
    <location>
        <begin position="470"/>
        <end position="489"/>
    </location>
</feature>
<accession>A0AAN7PHG4</accession>
<keyword evidence="2" id="KW-0812">Transmembrane</keyword>
<comment type="caution">
    <text evidence="3">The sequence shown here is derived from an EMBL/GenBank/DDBJ whole genome shotgun (WGS) entry which is preliminary data.</text>
</comment>
<reference evidence="4" key="1">
    <citation type="submission" date="2023-01" db="EMBL/GenBank/DDBJ databases">
        <title>Key to firefly adult light organ development and bioluminescence: homeobox transcription factors regulate luciferase expression and transportation to peroxisome.</title>
        <authorList>
            <person name="Fu X."/>
        </authorList>
    </citation>
    <scope>NUCLEOTIDE SEQUENCE [LARGE SCALE GENOMIC DNA]</scope>
</reference>
<sequence>MERQMGEAIAEIKYPYSYADDVLALERVMDELTNLLPVATPASKDGADKNWESVDRLAQERKLEKVEKEMEYEVLDRDISIRQFVIDKFAIMSKVIVYVLDKFVWMLLVAVITTQALQIAGVVEGPRTLDEIKYEQDPEYEFKVTSGNVREKRQERFELFDNIFNIPIATLNSVNDLLQSTRRAAFNNRNGEASGSAPCNNQNRVPRNSKYQLRGSYYDGPRIQADGSSSRVSILVLRKKVRMARIFNVVLAFSLFVWVSSAPHHHHFYKTVYLGGEDAGHVDVGGSGSLSVSASISGSGGAHKHEVVSEKVIDVEVPPAPEVKAQKTVIERTVIPQYVEKIVRVPSYVEKTIRVPSYVEKKVKVPVEPAIVEKTISHEQVPVEDVKVKTVVTKDLGYAADRHSRARGDASVYVGGASHGEGFFDRIFNIPIQTLGAVNGFLNGLGGSGHRSTNSVIASLYTFLQKMKNALFLFITIALVLASIAAVPVTSTDKSKDDLISNNVNPEIKDEYKPQTTSPPEVHHVKPGVAVARIIDDIFQIPIGVLQSVSKLLRNPFVQHNKTPETVSSY</sequence>
<dbReference type="AlphaFoldDB" id="A0AAN7PHG4"/>
<keyword evidence="4" id="KW-1185">Reference proteome</keyword>
<feature type="region of interest" description="Disordered" evidence="1">
    <location>
        <begin position="494"/>
        <end position="521"/>
    </location>
</feature>
<evidence type="ECO:0000256" key="2">
    <source>
        <dbReference type="SAM" id="Phobius"/>
    </source>
</evidence>
<dbReference type="Proteomes" id="UP001353858">
    <property type="component" value="Unassembled WGS sequence"/>
</dbReference>
<proteinExistence type="predicted"/>
<evidence type="ECO:0000256" key="1">
    <source>
        <dbReference type="SAM" id="MobiDB-lite"/>
    </source>
</evidence>
<keyword evidence="2" id="KW-1133">Transmembrane helix</keyword>
<name>A0AAN7PHG4_9COLE</name>
<protein>
    <submittedName>
        <fullName evidence="3">Uncharacterized protein</fullName>
    </submittedName>
</protein>
<keyword evidence="2" id="KW-0472">Membrane</keyword>
<organism evidence="3 4">
    <name type="scientific">Aquatica leii</name>
    <dbReference type="NCBI Taxonomy" id="1421715"/>
    <lineage>
        <taxon>Eukaryota</taxon>
        <taxon>Metazoa</taxon>
        <taxon>Ecdysozoa</taxon>
        <taxon>Arthropoda</taxon>
        <taxon>Hexapoda</taxon>
        <taxon>Insecta</taxon>
        <taxon>Pterygota</taxon>
        <taxon>Neoptera</taxon>
        <taxon>Endopterygota</taxon>
        <taxon>Coleoptera</taxon>
        <taxon>Polyphaga</taxon>
        <taxon>Elateriformia</taxon>
        <taxon>Elateroidea</taxon>
        <taxon>Lampyridae</taxon>
        <taxon>Luciolinae</taxon>
        <taxon>Aquatica</taxon>
    </lineage>
</organism>